<keyword evidence="2" id="KW-1185">Reference proteome</keyword>
<organism evidence="1 2">
    <name type="scientific">Corynebacterium pseudogenitalium ATCC 33035</name>
    <dbReference type="NCBI Taxonomy" id="525264"/>
    <lineage>
        <taxon>Bacteria</taxon>
        <taxon>Bacillati</taxon>
        <taxon>Actinomycetota</taxon>
        <taxon>Actinomycetes</taxon>
        <taxon>Mycobacteriales</taxon>
        <taxon>Corynebacteriaceae</taxon>
        <taxon>Corynebacterium</taxon>
    </lineage>
</organism>
<proteinExistence type="predicted"/>
<comment type="caution">
    <text evidence="1">The sequence shown here is derived from an EMBL/GenBank/DDBJ whole genome shotgun (WGS) entry which is preliminary data.</text>
</comment>
<name>E2S1N3_9CORY</name>
<accession>E2S1N3</accession>
<evidence type="ECO:0000313" key="1">
    <source>
        <dbReference type="EMBL" id="EFQ81549.1"/>
    </source>
</evidence>
<dbReference type="AlphaFoldDB" id="E2S1N3"/>
<protein>
    <submittedName>
        <fullName evidence="1">Uncharacterized protein</fullName>
    </submittedName>
</protein>
<sequence>MVNFTPLSLSSLYSFFHIGGQELGGWNAVGLECCGIVFGGGMALRLQK</sequence>
<dbReference type="HOGENOM" id="CLU_3151819_0_0_11"/>
<evidence type="ECO:0000313" key="2">
    <source>
        <dbReference type="Proteomes" id="UP000003020"/>
    </source>
</evidence>
<dbReference type="Proteomes" id="UP000003020">
    <property type="component" value="Unassembled WGS sequence"/>
</dbReference>
<reference evidence="1 2" key="1">
    <citation type="submission" date="2010-08" db="EMBL/GenBank/DDBJ databases">
        <authorList>
            <person name="Muzny D."/>
            <person name="Qin X."/>
            <person name="Buhay C."/>
            <person name="Dugan-Rocha S."/>
            <person name="Ding Y."/>
            <person name="Chen G."/>
            <person name="Hawes A."/>
            <person name="Holder M."/>
            <person name="Jhangiani S."/>
            <person name="Johnson A."/>
            <person name="Khan Z."/>
            <person name="Li Z."/>
            <person name="Liu W."/>
            <person name="Liu X."/>
            <person name="Perez L."/>
            <person name="Shen H."/>
            <person name="Wang Q."/>
            <person name="Watt J."/>
            <person name="Xi L."/>
            <person name="Xin Y."/>
            <person name="Zhou J."/>
            <person name="Deng J."/>
            <person name="Jiang H."/>
            <person name="Liu Y."/>
            <person name="Qu J."/>
            <person name="Song X.-Z."/>
            <person name="Zhang L."/>
            <person name="Villasana D."/>
            <person name="Johnson A."/>
            <person name="Liu J."/>
            <person name="Liyanage D."/>
            <person name="Lorensuhewa L."/>
            <person name="Robinson T."/>
            <person name="Song A."/>
            <person name="Song B.-B."/>
            <person name="Dinh H."/>
            <person name="Thornton R."/>
            <person name="Coyle M."/>
            <person name="Francisco L."/>
            <person name="Jackson L."/>
            <person name="Javaid M."/>
            <person name="Korchina V."/>
            <person name="Kovar C."/>
            <person name="Mata R."/>
            <person name="Mathew T."/>
            <person name="Ngo R."/>
            <person name="Nguyen L."/>
            <person name="Nguyen N."/>
            <person name="Okwuonu G."/>
            <person name="Ongeri F."/>
            <person name="Pham C."/>
            <person name="Simmons D."/>
            <person name="Wilczek-Boney K."/>
            <person name="Hale W."/>
            <person name="Jakkamsetti A."/>
            <person name="Pham P."/>
            <person name="Ruth R."/>
            <person name="San Lucas F."/>
            <person name="Warren J."/>
            <person name="Zhang J."/>
            <person name="Zhao Z."/>
            <person name="Zhou C."/>
            <person name="Zhu D."/>
            <person name="Lee S."/>
            <person name="Bess C."/>
            <person name="Blankenburg K."/>
            <person name="Forbes L."/>
            <person name="Fu Q."/>
            <person name="Gubbala S."/>
            <person name="Hirani K."/>
            <person name="Jayaseelan J.C."/>
            <person name="Lara F."/>
            <person name="Munidasa M."/>
            <person name="Palculict T."/>
            <person name="Patil S."/>
            <person name="Pu L.-L."/>
            <person name="Saada N."/>
            <person name="Tang L."/>
            <person name="Weissenberger G."/>
            <person name="Zhu Y."/>
            <person name="Hemphill L."/>
            <person name="Shang Y."/>
            <person name="Youmans B."/>
            <person name="Ayvaz T."/>
            <person name="Ross M."/>
            <person name="Santibanez J."/>
            <person name="Aqrawi P."/>
            <person name="Gross S."/>
            <person name="Joshi V."/>
            <person name="Fowler G."/>
            <person name="Nazareth L."/>
            <person name="Reid J."/>
            <person name="Worley K."/>
            <person name="Petrosino J."/>
            <person name="Highlander S."/>
            <person name="Gibbs R."/>
        </authorList>
    </citation>
    <scope>NUCLEOTIDE SEQUENCE [LARGE SCALE GENOMIC DNA]</scope>
    <source>
        <strain evidence="1 2">ATCC 33035</strain>
    </source>
</reference>
<dbReference type="EMBL" id="ABYQ02000003">
    <property type="protein sequence ID" value="EFQ81549.1"/>
    <property type="molecule type" value="Genomic_DNA"/>
</dbReference>
<gene>
    <name evidence="1" type="ORF">HMPREF0305_10435</name>
</gene>